<dbReference type="AlphaFoldDB" id="A0A4P7NGG7"/>
<organism evidence="1 2">
    <name type="scientific">Pyricularia oryzae</name>
    <name type="common">Rice blast fungus</name>
    <name type="synonym">Magnaporthe oryzae</name>
    <dbReference type="NCBI Taxonomy" id="318829"/>
    <lineage>
        <taxon>Eukaryota</taxon>
        <taxon>Fungi</taxon>
        <taxon>Dikarya</taxon>
        <taxon>Ascomycota</taxon>
        <taxon>Pezizomycotina</taxon>
        <taxon>Sordariomycetes</taxon>
        <taxon>Sordariomycetidae</taxon>
        <taxon>Magnaporthales</taxon>
        <taxon>Pyriculariaceae</taxon>
        <taxon>Pyricularia</taxon>
    </lineage>
</organism>
<sequence length="193" mass="20574">MTVPALINIFSPMFVLPIPRRSIRLSSNAKNLFPAQSCTTSFSRPRSSSIAARPLLPPRTFLGRHITHALALLFLSAIIPQTDDLPALGQLAARHGPELFDLLPATAAQILNVQDLDDYGDAPARSSRSGDVKSAARRRALAVAVREGSGGSGCGRVDRSLESQFCDGGGRHWEMSDARICEAASSIARGGLL</sequence>
<proteinExistence type="predicted"/>
<evidence type="ECO:0000313" key="1">
    <source>
        <dbReference type="EMBL" id="QBZ60936.1"/>
    </source>
</evidence>
<gene>
    <name evidence="1" type="ORF">PoMZ_07880</name>
</gene>
<protein>
    <submittedName>
        <fullName evidence="1">Uncharacterized protein</fullName>
    </submittedName>
</protein>
<accession>A0A4P7NGG7</accession>
<name>A0A4P7NGG7_PYROR</name>
<evidence type="ECO:0000313" key="2">
    <source>
        <dbReference type="Proteomes" id="UP000294847"/>
    </source>
</evidence>
<dbReference type="EMBL" id="CP034207">
    <property type="protein sequence ID" value="QBZ60936.1"/>
    <property type="molecule type" value="Genomic_DNA"/>
</dbReference>
<reference evidence="1 2" key="1">
    <citation type="journal article" date="2019" name="Mol. Biol. Evol.">
        <title>Blast fungal genomes show frequent chromosomal changes, gene gains and losses, and effector gene turnover.</title>
        <authorList>
            <person name="Gomez Luciano L.B."/>
            <person name="Jason Tsai I."/>
            <person name="Chuma I."/>
            <person name="Tosa Y."/>
            <person name="Chen Y.H."/>
            <person name="Li J.Y."/>
            <person name="Li M.Y."/>
            <person name="Jade Lu M.Y."/>
            <person name="Nakayashiki H."/>
            <person name="Li W.H."/>
        </authorList>
    </citation>
    <scope>NUCLEOTIDE SEQUENCE [LARGE SCALE GENOMIC DNA]</scope>
    <source>
        <strain evidence="1">MZ5-1-6</strain>
    </source>
</reference>
<dbReference type="Proteomes" id="UP000294847">
    <property type="component" value="Chromosome 4"/>
</dbReference>